<keyword evidence="2" id="KW-1185">Reference proteome</keyword>
<dbReference type="Proteomes" id="UP001062901">
    <property type="component" value="Unassembled WGS sequence"/>
</dbReference>
<evidence type="ECO:0000313" key="1">
    <source>
        <dbReference type="EMBL" id="GBQ07708.1"/>
    </source>
</evidence>
<name>A0ABQ0NZW4_9PROT</name>
<organism evidence="1 2">
    <name type="scientific">Saccharibacter floricola DSM 15669</name>
    <dbReference type="NCBI Taxonomy" id="1123227"/>
    <lineage>
        <taxon>Bacteria</taxon>
        <taxon>Pseudomonadati</taxon>
        <taxon>Pseudomonadota</taxon>
        <taxon>Alphaproteobacteria</taxon>
        <taxon>Acetobacterales</taxon>
        <taxon>Acetobacteraceae</taxon>
        <taxon>Saccharibacter</taxon>
    </lineage>
</organism>
<evidence type="ECO:0000313" key="2">
    <source>
        <dbReference type="Proteomes" id="UP001062901"/>
    </source>
</evidence>
<reference evidence="1" key="1">
    <citation type="submission" date="2013-04" db="EMBL/GenBank/DDBJ databases">
        <title>The genome sequencing project of 58 acetic acid bacteria.</title>
        <authorList>
            <person name="Okamoto-Kainuma A."/>
            <person name="Ishikawa M."/>
            <person name="Umino S."/>
            <person name="Koizumi Y."/>
            <person name="Shiwa Y."/>
            <person name="Yoshikawa H."/>
            <person name="Matsutani M."/>
            <person name="Matsushita K."/>
        </authorList>
    </citation>
    <scope>NUCLEOTIDE SEQUENCE</scope>
    <source>
        <strain evidence="1">DSM 15669</strain>
    </source>
</reference>
<gene>
    <name evidence="1" type="ORF">AA15669_1496</name>
</gene>
<protein>
    <submittedName>
        <fullName evidence="1">Uncharacterized protein</fullName>
    </submittedName>
</protein>
<accession>A0ABQ0NZW4</accession>
<comment type="caution">
    <text evidence="1">The sequence shown here is derived from an EMBL/GenBank/DDBJ whole genome shotgun (WGS) entry which is preliminary data.</text>
</comment>
<sequence length="82" mass="8378">MKEDITATIAQANEAEATFCVEPFNSSADFRACRSDLWATTATAGAAWSAAKSAAATRGAEATIIIEVGRLTAKVAVKSAAA</sequence>
<proteinExistence type="predicted"/>
<dbReference type="EMBL" id="BAQD01000043">
    <property type="protein sequence ID" value="GBQ07708.1"/>
    <property type="molecule type" value="Genomic_DNA"/>
</dbReference>